<dbReference type="GO" id="GO:0000976">
    <property type="term" value="F:transcription cis-regulatory region binding"/>
    <property type="evidence" value="ECO:0007669"/>
    <property type="project" value="TreeGrafter"/>
</dbReference>
<dbReference type="Proteomes" id="UP000386466">
    <property type="component" value="Unassembled WGS sequence"/>
</dbReference>
<dbReference type="GO" id="GO:0032444">
    <property type="term" value="C:activin responsive factor complex"/>
    <property type="evidence" value="ECO:0007669"/>
    <property type="project" value="TreeGrafter"/>
</dbReference>
<dbReference type="PANTHER" id="PTHR47316:SF1">
    <property type="entry name" value="FORKHEAD BOX PROTEIN H1"/>
    <property type="match status" value="1"/>
</dbReference>
<sequence length="86" mass="9309">MTVDRASSGAMTTIHILSPVPTFNHPSLQCVGGITPEIHGPPGLLWNLDALFQGVPPNKSIYDVWVSHSRDPAASTPGWLLSWYSL</sequence>
<accession>A0A485NRF6</accession>
<dbReference type="AlphaFoldDB" id="A0A485NRF6"/>
<gene>
    <name evidence="1" type="ORF">LYPA_23C017244</name>
</gene>
<organism evidence="1 2">
    <name type="scientific">Lynx pardinus</name>
    <name type="common">Iberian lynx</name>
    <name type="synonym">Felis pardina</name>
    <dbReference type="NCBI Taxonomy" id="191816"/>
    <lineage>
        <taxon>Eukaryota</taxon>
        <taxon>Metazoa</taxon>
        <taxon>Chordata</taxon>
        <taxon>Craniata</taxon>
        <taxon>Vertebrata</taxon>
        <taxon>Euteleostomi</taxon>
        <taxon>Mammalia</taxon>
        <taxon>Eutheria</taxon>
        <taxon>Laurasiatheria</taxon>
        <taxon>Carnivora</taxon>
        <taxon>Feliformia</taxon>
        <taxon>Felidae</taxon>
        <taxon>Felinae</taxon>
        <taxon>Lynx</taxon>
    </lineage>
</organism>
<feature type="non-terminal residue" evidence="1">
    <location>
        <position position="86"/>
    </location>
</feature>
<dbReference type="InterPro" id="IPR052327">
    <property type="entry name" value="Activin_resp_transcr_regulator"/>
</dbReference>
<proteinExistence type="predicted"/>
<dbReference type="GO" id="GO:0001228">
    <property type="term" value="F:DNA-binding transcription activator activity, RNA polymerase II-specific"/>
    <property type="evidence" value="ECO:0007669"/>
    <property type="project" value="TreeGrafter"/>
</dbReference>
<evidence type="ECO:0000313" key="1">
    <source>
        <dbReference type="EMBL" id="VFV34788.1"/>
    </source>
</evidence>
<reference evidence="1 2" key="1">
    <citation type="submission" date="2019-01" db="EMBL/GenBank/DDBJ databases">
        <authorList>
            <person name="Alioto T."/>
            <person name="Alioto T."/>
        </authorList>
    </citation>
    <scope>NUCLEOTIDE SEQUENCE [LARGE SCALE GENOMIC DNA]</scope>
</reference>
<protein>
    <submittedName>
        <fullName evidence="1">Forkhead box protein h1-like</fullName>
    </submittedName>
</protein>
<name>A0A485NRF6_LYNPA</name>
<dbReference type="EMBL" id="CAAGRJ010020212">
    <property type="protein sequence ID" value="VFV34788.1"/>
    <property type="molecule type" value="Genomic_DNA"/>
</dbReference>
<keyword evidence="2" id="KW-1185">Reference proteome</keyword>
<dbReference type="PANTHER" id="PTHR47316">
    <property type="entry name" value="FORKHEAD BOX PROTEIN H1"/>
    <property type="match status" value="1"/>
</dbReference>
<dbReference type="GO" id="GO:0007179">
    <property type="term" value="P:transforming growth factor beta receptor signaling pathway"/>
    <property type="evidence" value="ECO:0007669"/>
    <property type="project" value="TreeGrafter"/>
</dbReference>
<evidence type="ECO:0000313" key="2">
    <source>
        <dbReference type="Proteomes" id="UP000386466"/>
    </source>
</evidence>